<keyword evidence="3" id="KW-1185">Reference proteome</keyword>
<feature type="compositionally biased region" description="Low complexity" evidence="1">
    <location>
        <begin position="73"/>
        <end position="110"/>
    </location>
</feature>
<keyword evidence="2" id="KW-0732">Signal</keyword>
<evidence type="ECO:0000313" key="3">
    <source>
        <dbReference type="Proteomes" id="UP000887574"/>
    </source>
</evidence>
<dbReference type="AlphaFoldDB" id="A0A915CXF8"/>
<evidence type="ECO:0000256" key="1">
    <source>
        <dbReference type="SAM" id="MobiDB-lite"/>
    </source>
</evidence>
<sequence>MLRFTLKIFFLVSLLIFSNAEPQQFGGSYAPQQAAQQVAQPNQLPAYNPQQVPQSSQLPAYNAQQSQITNYGPQQQLQTGNYGQQQPQNQPLPSSFGQQQQFQGQQQRPLPQAPTSAFQNTLFPAPTTPPSVFNMWDQPAPPIPTKPPPAVEPFYTFKEGTLPTYCGFGVNPVPVYTDPSKKCVPYHPGCGILFTCILNV</sequence>
<name>A0A915CXF8_9BILA</name>
<dbReference type="Proteomes" id="UP000887574">
    <property type="component" value="Unplaced"/>
</dbReference>
<organism evidence="3 4">
    <name type="scientific">Ditylenchus dipsaci</name>
    <dbReference type="NCBI Taxonomy" id="166011"/>
    <lineage>
        <taxon>Eukaryota</taxon>
        <taxon>Metazoa</taxon>
        <taxon>Ecdysozoa</taxon>
        <taxon>Nematoda</taxon>
        <taxon>Chromadorea</taxon>
        <taxon>Rhabditida</taxon>
        <taxon>Tylenchina</taxon>
        <taxon>Tylenchomorpha</taxon>
        <taxon>Sphaerularioidea</taxon>
        <taxon>Anguinidae</taxon>
        <taxon>Anguininae</taxon>
        <taxon>Ditylenchus</taxon>
    </lineage>
</organism>
<proteinExistence type="predicted"/>
<feature type="region of interest" description="Disordered" evidence="1">
    <location>
        <begin position="45"/>
        <end position="124"/>
    </location>
</feature>
<feature type="chain" id="PRO_5037610628" evidence="2">
    <location>
        <begin position="21"/>
        <end position="200"/>
    </location>
</feature>
<evidence type="ECO:0000256" key="2">
    <source>
        <dbReference type="SAM" id="SignalP"/>
    </source>
</evidence>
<evidence type="ECO:0000313" key="4">
    <source>
        <dbReference type="WBParaSite" id="jg13693"/>
    </source>
</evidence>
<dbReference type="WBParaSite" id="jg13693">
    <property type="protein sequence ID" value="jg13693"/>
    <property type="gene ID" value="jg13693"/>
</dbReference>
<protein>
    <submittedName>
        <fullName evidence="4">Uncharacterized protein</fullName>
    </submittedName>
</protein>
<accession>A0A915CXF8</accession>
<feature type="compositionally biased region" description="Polar residues" evidence="1">
    <location>
        <begin position="113"/>
        <end position="122"/>
    </location>
</feature>
<reference evidence="4" key="1">
    <citation type="submission" date="2022-11" db="UniProtKB">
        <authorList>
            <consortium name="WormBaseParasite"/>
        </authorList>
    </citation>
    <scope>IDENTIFICATION</scope>
</reference>
<feature type="compositionally biased region" description="Polar residues" evidence="1">
    <location>
        <begin position="48"/>
        <end position="72"/>
    </location>
</feature>
<feature type="signal peptide" evidence="2">
    <location>
        <begin position="1"/>
        <end position="20"/>
    </location>
</feature>